<proteinExistence type="predicted"/>
<dbReference type="Proteomes" id="UP000002630">
    <property type="component" value="Linkage Group LG15"/>
</dbReference>
<evidence type="ECO:0000256" key="1">
    <source>
        <dbReference type="SAM" id="MobiDB-lite"/>
    </source>
</evidence>
<feature type="region of interest" description="Disordered" evidence="1">
    <location>
        <begin position="524"/>
        <end position="571"/>
    </location>
</feature>
<sequence>MRMDDRSSKRARQQREGGGGGGGGLPAGAENEFGAGFPRASLAGCHLEVKPSQTHLFVGMAIELKVSILNDEDVVQQTTQGINVSITGEDGRVVATHPNMFELTPQRPALLDGSTTFHLLLWEGCVRTGNRIKVHVETSSGRGREQIKADSEPIMVCRSALTVVSQPPESWYKDEGGKNNCIAIEATVREKLPSGQVGQAQPGVPLTLALVYEAGTEVHSQEILQVQSDTQLVTNEHGRANLKFKITEVSQRHQSQRFCVKICPDVRLAPEFSNVAPVVTVPVMVLSKRKNRRLKAEKMAQSAAGGYVPSSSGMGNMAGLMWATAGANGHLPPPNMDVVSSLPPSHWPSPAAPSILNGAPAGRGGRMGSSPPSAQHQHLQQQQQQPHLQHNPQQEAVAAAVNALHRAPGGGAVAPQAPVSAPVEDAPLRVPPGATGSLLKVFRWTDAVLQLLQMELQWQHIGYERDEADGSACYSRPLFRCPVCRVCKGSAQPHQKHAADCKLSGLLAEFSGRRNSEFAALVEQQQQLRGGGSSRSSASPPVSSGMAGTRGGGGSGGGGAAAAAGGRGGADGRGLKDGYGEGNGAAARIAEMHRGPASVILGLKNAPEGASGEGGPGGSLIRESPPGRDREDGNGNVVSVPLSSMRDQSGHYLPPVQSHELLRAGSGGMSRGLSIGFGGMFDNGMVPTSSGGGSSRDGEKEGLPRTGSVAPFVPKDDLTPAEERAQYIMLPEGAAGEGGGGGSKQLTVFSEKGLLLGFYDEKYDVGQQTHLPFQGVENNFSSNAKRALEAKLRAAIDSERSSRAAAASGGKAAADTMDTDDGGDNNTGGAQSKKRERGGRPTRSTSAAAAAAAAAAGGSGVKRESTGGGKKEPAAFPKVYTLSDFKSYQEMKRQVFYDWSLGPQMDMNVFDSDKTDGKAPIRTSPR</sequence>
<dbReference type="OrthoDB" id="69973at2759"/>
<feature type="compositionally biased region" description="Low complexity" evidence="1">
    <location>
        <begin position="534"/>
        <end position="547"/>
    </location>
</feature>
<evidence type="ECO:0000313" key="2">
    <source>
        <dbReference type="EMBL" id="CBN76918.1"/>
    </source>
</evidence>
<organism evidence="2 3">
    <name type="scientific">Ectocarpus siliculosus</name>
    <name type="common">Brown alga</name>
    <name type="synonym">Conferva siliculosa</name>
    <dbReference type="NCBI Taxonomy" id="2880"/>
    <lineage>
        <taxon>Eukaryota</taxon>
        <taxon>Sar</taxon>
        <taxon>Stramenopiles</taxon>
        <taxon>Ochrophyta</taxon>
        <taxon>PX clade</taxon>
        <taxon>Phaeophyceae</taxon>
        <taxon>Ectocarpales</taxon>
        <taxon>Ectocarpaceae</taxon>
        <taxon>Ectocarpus</taxon>
    </lineage>
</organism>
<gene>
    <name evidence="2" type="ORF">Esi_0024_0031</name>
</gene>
<feature type="compositionally biased region" description="Basic and acidic residues" evidence="1">
    <location>
        <begin position="861"/>
        <end position="873"/>
    </location>
</feature>
<name>D8LJ34_ECTSI</name>
<dbReference type="InParanoid" id="D8LJ34"/>
<feature type="compositionally biased region" description="Low complexity" evidence="1">
    <location>
        <begin position="368"/>
        <end position="394"/>
    </location>
</feature>
<dbReference type="AlphaFoldDB" id="D8LJ34"/>
<feature type="region of interest" description="Disordered" evidence="1">
    <location>
        <begin position="684"/>
        <end position="715"/>
    </location>
</feature>
<feature type="region of interest" description="Disordered" evidence="1">
    <location>
        <begin position="795"/>
        <end position="876"/>
    </location>
</feature>
<accession>D8LJ34</accession>
<keyword evidence="3" id="KW-1185">Reference proteome</keyword>
<feature type="compositionally biased region" description="Gly residues" evidence="1">
    <location>
        <begin position="16"/>
        <end position="26"/>
    </location>
</feature>
<feature type="region of interest" description="Disordered" evidence="1">
    <location>
        <begin position="336"/>
        <end position="394"/>
    </location>
</feature>
<dbReference type="EMBL" id="FN649740">
    <property type="protein sequence ID" value="CBN76918.1"/>
    <property type="molecule type" value="Genomic_DNA"/>
</dbReference>
<dbReference type="EMBL" id="FN648420">
    <property type="protein sequence ID" value="CBN76918.1"/>
    <property type="molecule type" value="Genomic_DNA"/>
</dbReference>
<feature type="region of interest" description="Disordered" evidence="1">
    <location>
        <begin position="1"/>
        <end position="31"/>
    </location>
</feature>
<dbReference type="eggNOG" id="ENOG502QVF4">
    <property type="taxonomic scope" value="Eukaryota"/>
</dbReference>
<feature type="region of interest" description="Disordered" evidence="1">
    <location>
        <begin position="604"/>
        <end position="634"/>
    </location>
</feature>
<protein>
    <submittedName>
        <fullName evidence="2">Uncharacterized protein</fullName>
    </submittedName>
</protein>
<reference evidence="2 3" key="1">
    <citation type="journal article" date="2010" name="Nature">
        <title>The Ectocarpus genome and the independent evolution of multicellularity in brown algae.</title>
        <authorList>
            <person name="Cock J.M."/>
            <person name="Sterck L."/>
            <person name="Rouze P."/>
            <person name="Scornet D."/>
            <person name="Allen A.E."/>
            <person name="Amoutzias G."/>
            <person name="Anthouard V."/>
            <person name="Artiguenave F."/>
            <person name="Aury J.M."/>
            <person name="Badger J.H."/>
            <person name="Beszteri B."/>
            <person name="Billiau K."/>
            <person name="Bonnet E."/>
            <person name="Bothwell J.H."/>
            <person name="Bowler C."/>
            <person name="Boyen C."/>
            <person name="Brownlee C."/>
            <person name="Carrano C.J."/>
            <person name="Charrier B."/>
            <person name="Cho G.Y."/>
            <person name="Coelho S.M."/>
            <person name="Collen J."/>
            <person name="Corre E."/>
            <person name="Da Silva C."/>
            <person name="Delage L."/>
            <person name="Delaroque N."/>
            <person name="Dittami S.M."/>
            <person name="Doulbeau S."/>
            <person name="Elias M."/>
            <person name="Farnham G."/>
            <person name="Gachon C.M."/>
            <person name="Gschloessl B."/>
            <person name="Heesch S."/>
            <person name="Jabbari K."/>
            <person name="Jubin C."/>
            <person name="Kawai H."/>
            <person name="Kimura K."/>
            <person name="Kloareg B."/>
            <person name="Kupper F.C."/>
            <person name="Lang D."/>
            <person name="Le Bail A."/>
            <person name="Leblanc C."/>
            <person name="Lerouge P."/>
            <person name="Lohr M."/>
            <person name="Lopez P.J."/>
            <person name="Martens C."/>
            <person name="Maumus F."/>
            <person name="Michel G."/>
            <person name="Miranda-Saavedra D."/>
            <person name="Morales J."/>
            <person name="Moreau H."/>
            <person name="Motomura T."/>
            <person name="Nagasato C."/>
            <person name="Napoli C.A."/>
            <person name="Nelson D.R."/>
            <person name="Nyvall-Collen P."/>
            <person name="Peters A.F."/>
            <person name="Pommier C."/>
            <person name="Potin P."/>
            <person name="Poulain J."/>
            <person name="Quesneville H."/>
            <person name="Read B."/>
            <person name="Rensing S.A."/>
            <person name="Ritter A."/>
            <person name="Rousvoal S."/>
            <person name="Samanta M."/>
            <person name="Samson G."/>
            <person name="Schroeder D.C."/>
            <person name="Segurens B."/>
            <person name="Strittmatter M."/>
            <person name="Tonon T."/>
            <person name="Tregear J.W."/>
            <person name="Valentin K."/>
            <person name="von Dassow P."/>
            <person name="Yamagishi T."/>
            <person name="Van de Peer Y."/>
            <person name="Wincker P."/>
        </authorList>
    </citation>
    <scope>NUCLEOTIDE SEQUENCE [LARGE SCALE GENOMIC DNA]</scope>
    <source>
        <strain evidence="3">Ec32 / CCAP1310/4</strain>
    </source>
</reference>
<feature type="compositionally biased region" description="Low complexity" evidence="1">
    <location>
        <begin position="847"/>
        <end position="856"/>
    </location>
</feature>
<evidence type="ECO:0000313" key="3">
    <source>
        <dbReference type="Proteomes" id="UP000002630"/>
    </source>
</evidence>
<feature type="compositionally biased region" description="Gly residues" evidence="1">
    <location>
        <begin position="548"/>
        <end position="571"/>
    </location>
</feature>
<feature type="compositionally biased region" description="Low complexity" evidence="1">
    <location>
        <begin position="803"/>
        <end position="816"/>
    </location>
</feature>